<dbReference type="NCBIfam" id="TIGR03317">
    <property type="entry name" value="ygfZ_signature"/>
    <property type="match status" value="1"/>
</dbReference>
<accession>A0A239W2X9</accession>
<proteinExistence type="predicted"/>
<dbReference type="GO" id="GO:0032259">
    <property type="term" value="P:methylation"/>
    <property type="evidence" value="ECO:0007669"/>
    <property type="project" value="UniProtKB-KW"/>
</dbReference>
<evidence type="ECO:0000256" key="2">
    <source>
        <dbReference type="PIRSR" id="PIRSR006487-1"/>
    </source>
</evidence>
<dbReference type="InterPro" id="IPR045179">
    <property type="entry name" value="YgfZ/GcvT"/>
</dbReference>
<dbReference type="PANTHER" id="PTHR22602">
    <property type="entry name" value="TRANSFERASE CAF17, MITOCHONDRIAL-RELATED"/>
    <property type="match status" value="1"/>
</dbReference>
<sequence>MPVLLTDGPDAGLVSHVGNPNVEQRHIEDGAGWLALTNREVFSVSGPDRLTWLHSLTTQHLENLQPAETTTALILDPQGHIEHVMHAVDDGTTFWAWTEPGRGDDLVAWLDSMRFMMRVQVRRHADLAVVWTGADVATDQVDVVARLTSQIAGGTELIVPMGERADPRAAQFGNHVGTEPVGVLAWDAMRIASGIPRIGLDTDARTIPNEIGLYATHLDKGCYRGQETVARVHNLGRPPRRLTMLMLDGSDAELPDPGASVILEGRKVGQLGGVALHHELGPVGLALLKRNVSVDSVLTVDGVAASQTILVDPEVGLHVRPQL</sequence>
<evidence type="ECO:0000256" key="1">
    <source>
        <dbReference type="ARBA" id="ARBA00022946"/>
    </source>
</evidence>
<dbReference type="RefSeq" id="WP_065860398.1">
    <property type="nucleotide sequence ID" value="NZ_LT906441.1"/>
</dbReference>
<protein>
    <submittedName>
        <fullName evidence="3">Glycine cleavage system aminomethyltransferase T</fullName>
    </submittedName>
</protein>
<dbReference type="GO" id="GO:0016226">
    <property type="term" value="P:iron-sulfur cluster assembly"/>
    <property type="evidence" value="ECO:0007669"/>
    <property type="project" value="TreeGrafter"/>
</dbReference>
<evidence type="ECO:0000313" key="3">
    <source>
        <dbReference type="EMBL" id="SNV28692.1"/>
    </source>
</evidence>
<dbReference type="EMBL" id="LT906441">
    <property type="protein sequence ID" value="SNV28692.1"/>
    <property type="molecule type" value="Genomic_DNA"/>
</dbReference>
<dbReference type="PANTHER" id="PTHR22602:SF0">
    <property type="entry name" value="TRANSFERASE CAF17, MITOCHONDRIAL-RELATED"/>
    <property type="match status" value="1"/>
</dbReference>
<dbReference type="PIRSF" id="PIRSF006487">
    <property type="entry name" value="GcvT"/>
    <property type="match status" value="1"/>
</dbReference>
<keyword evidence="3" id="KW-0808">Transferase</keyword>
<name>A0A239W2X9_9ACTN</name>
<feature type="binding site" evidence="2">
    <location>
        <position position="156"/>
    </location>
    <ligand>
        <name>substrate</name>
    </ligand>
</feature>
<organism evidence="3 4">
    <name type="scientific">Cutibacterium granulosum</name>
    <dbReference type="NCBI Taxonomy" id="33011"/>
    <lineage>
        <taxon>Bacteria</taxon>
        <taxon>Bacillati</taxon>
        <taxon>Actinomycetota</taxon>
        <taxon>Actinomycetes</taxon>
        <taxon>Propionibacteriales</taxon>
        <taxon>Propionibacteriaceae</taxon>
        <taxon>Cutibacterium</taxon>
    </lineage>
</organism>
<dbReference type="eggNOG" id="COG0354">
    <property type="taxonomic scope" value="Bacteria"/>
</dbReference>
<dbReference type="KEGG" id="cgrn:4412665_00174"/>
<dbReference type="GO" id="GO:0008168">
    <property type="term" value="F:methyltransferase activity"/>
    <property type="evidence" value="ECO:0007669"/>
    <property type="project" value="UniProtKB-KW"/>
</dbReference>
<dbReference type="InterPro" id="IPR017703">
    <property type="entry name" value="YgfZ/GCV_T_CS"/>
</dbReference>
<dbReference type="InterPro" id="IPR027266">
    <property type="entry name" value="TrmE/GcvT-like"/>
</dbReference>
<gene>
    <name evidence="3" type="ORF">SAMEA4412665_00174</name>
</gene>
<dbReference type="AlphaFoldDB" id="A0A239W2X9"/>
<dbReference type="SUPFAM" id="SSF103025">
    <property type="entry name" value="Folate-binding domain"/>
    <property type="match status" value="1"/>
</dbReference>
<keyword evidence="3" id="KW-0489">Methyltransferase</keyword>
<evidence type="ECO:0000313" key="4">
    <source>
        <dbReference type="Proteomes" id="UP000215332"/>
    </source>
</evidence>
<keyword evidence="1" id="KW-0809">Transit peptide</keyword>
<reference evidence="3 4" key="1">
    <citation type="submission" date="2017-06" db="EMBL/GenBank/DDBJ databases">
        <authorList>
            <consortium name="Pathogen Informatics"/>
        </authorList>
    </citation>
    <scope>NUCLEOTIDE SEQUENCE [LARGE SCALE GENOMIC DNA]</scope>
    <source>
        <strain evidence="3 4">NCTC11865</strain>
    </source>
</reference>
<dbReference type="Proteomes" id="UP000215332">
    <property type="component" value="Chromosome 1"/>
</dbReference>
<dbReference type="Gene3D" id="3.30.1360.120">
    <property type="entry name" value="Probable tRNA modification gtpase trme, domain 1"/>
    <property type="match status" value="2"/>
</dbReference>